<dbReference type="Gene3D" id="3.30.420.10">
    <property type="entry name" value="Ribonuclease H-like superfamily/Ribonuclease H"/>
    <property type="match status" value="1"/>
</dbReference>
<evidence type="ECO:0000313" key="2">
    <source>
        <dbReference type="Proteomes" id="UP000264800"/>
    </source>
</evidence>
<keyword evidence="2" id="KW-1185">Reference proteome</keyword>
<protein>
    <recommendedName>
        <fullName evidence="3">Tc1-like transposase DDE domain-containing protein</fullName>
    </recommendedName>
</protein>
<dbReference type="GO" id="GO:0003676">
    <property type="term" value="F:nucleic acid binding"/>
    <property type="evidence" value="ECO:0007669"/>
    <property type="project" value="InterPro"/>
</dbReference>
<dbReference type="STRING" id="37003.ENSKMAP00000001810"/>
<proteinExistence type="predicted"/>
<dbReference type="Proteomes" id="UP000264800">
    <property type="component" value="Unplaced"/>
</dbReference>
<reference evidence="1" key="1">
    <citation type="submission" date="2025-08" db="UniProtKB">
        <authorList>
            <consortium name="Ensembl"/>
        </authorList>
    </citation>
    <scope>IDENTIFICATION</scope>
</reference>
<dbReference type="AlphaFoldDB" id="A0A3Q2ZGL4"/>
<sequence>EVRTSFLAQEKMDKIVSWKKESPPLLSLGFSISGQNENHHKWETFKMAANLPRIGHPSKFTPRSDCAMLRESEENSRAVRRKLLVLKQTNLTAQLKFAKLHMNDFKLQMLTHNAQQHVWRKRYSTSTQTPHINWGDKQGLMPQDLGTMRSLSRACTPVLGPNWVMMMQHNNDARCSSKSTERPDLDPIEMLWCDLKRAVQKQMPSNLNKLKQRCKESFHAAICGKNFLFKHTKLICSSS</sequence>
<accession>A0A3Q2ZGL4</accession>
<dbReference type="InterPro" id="IPR036397">
    <property type="entry name" value="RNaseH_sf"/>
</dbReference>
<organism evidence="1 2">
    <name type="scientific">Kryptolebias marmoratus</name>
    <name type="common">Mangrove killifish</name>
    <name type="synonym">Rivulus marmoratus</name>
    <dbReference type="NCBI Taxonomy" id="37003"/>
    <lineage>
        <taxon>Eukaryota</taxon>
        <taxon>Metazoa</taxon>
        <taxon>Chordata</taxon>
        <taxon>Craniata</taxon>
        <taxon>Vertebrata</taxon>
        <taxon>Euteleostomi</taxon>
        <taxon>Actinopterygii</taxon>
        <taxon>Neopterygii</taxon>
        <taxon>Teleostei</taxon>
        <taxon>Neoteleostei</taxon>
        <taxon>Acanthomorphata</taxon>
        <taxon>Ovalentaria</taxon>
        <taxon>Atherinomorphae</taxon>
        <taxon>Cyprinodontiformes</taxon>
        <taxon>Rivulidae</taxon>
        <taxon>Kryptolebias</taxon>
    </lineage>
</organism>
<dbReference type="Ensembl" id="ENSKMAT00000001856.1">
    <property type="protein sequence ID" value="ENSKMAP00000001810.1"/>
    <property type="gene ID" value="ENSKMAG00000001380.1"/>
</dbReference>
<evidence type="ECO:0008006" key="3">
    <source>
        <dbReference type="Google" id="ProtNLM"/>
    </source>
</evidence>
<name>A0A3Q2ZGL4_KRYMA</name>
<reference evidence="1" key="2">
    <citation type="submission" date="2025-09" db="UniProtKB">
        <authorList>
            <consortium name="Ensembl"/>
        </authorList>
    </citation>
    <scope>IDENTIFICATION</scope>
</reference>
<evidence type="ECO:0000313" key="1">
    <source>
        <dbReference type="Ensembl" id="ENSKMAP00000001810.1"/>
    </source>
</evidence>